<dbReference type="Pfam" id="PF12773">
    <property type="entry name" value="DZR"/>
    <property type="match status" value="1"/>
</dbReference>
<dbReference type="InterPro" id="IPR025874">
    <property type="entry name" value="DZR"/>
</dbReference>
<dbReference type="Pfam" id="PF13240">
    <property type="entry name" value="Zn_Ribbon_1"/>
    <property type="match status" value="1"/>
</dbReference>
<organism evidence="3 4">
    <name type="scientific">Thermogemmatispora tikiterensis</name>
    <dbReference type="NCBI Taxonomy" id="1825093"/>
    <lineage>
        <taxon>Bacteria</taxon>
        <taxon>Bacillati</taxon>
        <taxon>Chloroflexota</taxon>
        <taxon>Ktedonobacteria</taxon>
        <taxon>Thermogemmatisporales</taxon>
        <taxon>Thermogemmatisporaceae</taxon>
        <taxon>Thermogemmatispora</taxon>
    </lineage>
</organism>
<protein>
    <submittedName>
        <fullName evidence="3">Uncharacterized protein</fullName>
    </submittedName>
</protein>
<dbReference type="AlphaFoldDB" id="A0A328VJK1"/>
<accession>A0A328VJK1</accession>
<comment type="caution">
    <text evidence="3">The sequence shown here is derived from an EMBL/GenBank/DDBJ whole genome shotgun (WGS) entry which is preliminary data.</text>
</comment>
<evidence type="ECO:0000313" key="3">
    <source>
        <dbReference type="EMBL" id="RAQ94435.1"/>
    </source>
</evidence>
<dbReference type="InterPro" id="IPR026870">
    <property type="entry name" value="Zinc_ribbon_dom"/>
</dbReference>
<dbReference type="EMBL" id="MCIF01000002">
    <property type="protein sequence ID" value="RAQ94435.1"/>
    <property type="molecule type" value="Genomic_DNA"/>
</dbReference>
<keyword evidence="4" id="KW-1185">Reference proteome</keyword>
<proteinExistence type="predicted"/>
<feature type="domain" description="Zinc-ribbon" evidence="2">
    <location>
        <begin position="116"/>
        <end position="138"/>
    </location>
</feature>
<sequence length="340" mass="33942">MQPCTTCGTDVSGKRFCPQCGTPVPQTQPLQPQQPTVVPGGAAAANGEWCPRCGGQVRPGAAFCSHCGNALRPAAPSAPTGPSTRLCPQCHAQVAAQNAFCTNCGAALAEPATPRFCPQCGQPQQSGARFCSACGTELNAAAVASAPTVTTSGPYPVPPAASAGSTPGASPYPAPAVGSPAYAPPAAQPPAQYGAYPAGQPVPGPANAIPAGPYPAQTPLVLRCPVCWAISPLGTSNCPGCHTSLVGVAPVPATAVQQPPNQQGGGPGGLFQGDGGKLAMGALGGAAAVIGGEMLLHGLERSLEGNDYGYPPHHHRHHHHRREEGVLGDLGRLADDVGLI</sequence>
<name>A0A328VJK1_9CHLR</name>
<evidence type="ECO:0000259" key="2">
    <source>
        <dbReference type="Pfam" id="PF13240"/>
    </source>
</evidence>
<dbReference type="Proteomes" id="UP000248706">
    <property type="component" value="Unassembled WGS sequence"/>
</dbReference>
<dbReference type="OrthoDB" id="153183at2"/>
<gene>
    <name evidence="3" type="ORF">A4R35_02745</name>
</gene>
<evidence type="ECO:0000259" key="1">
    <source>
        <dbReference type="Pfam" id="PF12773"/>
    </source>
</evidence>
<evidence type="ECO:0000313" key="4">
    <source>
        <dbReference type="Proteomes" id="UP000248706"/>
    </source>
</evidence>
<reference evidence="3 4" key="1">
    <citation type="submission" date="2016-08" db="EMBL/GenBank/DDBJ databases">
        <title>Analysis of Carbohydrate Active Enzymes in Thermogemmatispora T81 Reveals Carbohydrate Degradation Ability.</title>
        <authorList>
            <person name="Tomazini A."/>
            <person name="Lal S."/>
            <person name="Stott M."/>
            <person name="Henrissat B."/>
            <person name="Polikarpov I."/>
            <person name="Sparling R."/>
            <person name="Levin D.B."/>
        </authorList>
    </citation>
    <scope>NUCLEOTIDE SEQUENCE [LARGE SCALE GENOMIC DNA]</scope>
    <source>
        <strain evidence="3 4">T81</strain>
    </source>
</reference>
<dbReference type="RefSeq" id="WP_112426332.1">
    <property type="nucleotide sequence ID" value="NZ_MCIF01000002.1"/>
</dbReference>
<feature type="domain" description="DZANK-type" evidence="1">
    <location>
        <begin position="50"/>
        <end position="105"/>
    </location>
</feature>